<dbReference type="PANTHER" id="PTHR10153">
    <property type="entry name" value="SMALL CONDUCTANCE CALCIUM-ACTIVATED POTASSIUM CHANNEL"/>
    <property type="match status" value="1"/>
</dbReference>
<dbReference type="GO" id="GO:0016286">
    <property type="term" value="F:small conductance calcium-activated potassium channel activity"/>
    <property type="evidence" value="ECO:0007669"/>
    <property type="project" value="InterPro"/>
</dbReference>
<dbReference type="EnsemblProtists" id="PYU1_T009210">
    <property type="protein sequence ID" value="PYU1_T009210"/>
    <property type="gene ID" value="PYU1_G009192"/>
</dbReference>
<dbReference type="EMBL" id="GL376632">
    <property type="status" value="NOT_ANNOTATED_CDS"/>
    <property type="molecule type" value="Genomic_DNA"/>
</dbReference>
<dbReference type="STRING" id="431595.K3WW62"/>
<dbReference type="eggNOG" id="KOG3684">
    <property type="taxonomic scope" value="Eukaryota"/>
</dbReference>
<protein>
    <recommendedName>
        <fullName evidence="2">Potassium channel domain-containing protein</fullName>
    </recommendedName>
</protein>
<name>K3WW62_GLOUD</name>
<reference evidence="3" key="3">
    <citation type="submission" date="2015-02" db="UniProtKB">
        <authorList>
            <consortium name="EnsemblProtists"/>
        </authorList>
    </citation>
    <scope>IDENTIFICATION</scope>
    <source>
        <strain evidence="3">DAOM BR144</strain>
    </source>
</reference>
<dbReference type="HOGENOM" id="CLU_600638_0_0_1"/>
<dbReference type="VEuPathDB" id="FungiDB:PYU1_G009192"/>
<dbReference type="Proteomes" id="UP000019132">
    <property type="component" value="Unassembled WGS sequence"/>
</dbReference>
<dbReference type="InterPro" id="IPR013099">
    <property type="entry name" value="K_chnl_dom"/>
</dbReference>
<feature type="transmembrane region" description="Helical" evidence="1">
    <location>
        <begin position="250"/>
        <end position="274"/>
    </location>
</feature>
<dbReference type="GO" id="GO:0016020">
    <property type="term" value="C:membrane"/>
    <property type="evidence" value="ECO:0007669"/>
    <property type="project" value="InterPro"/>
</dbReference>
<feature type="transmembrane region" description="Helical" evidence="1">
    <location>
        <begin position="58"/>
        <end position="78"/>
    </location>
</feature>
<keyword evidence="4" id="KW-1185">Reference proteome</keyword>
<dbReference type="OMA" id="EANDPLW"/>
<proteinExistence type="predicted"/>
<dbReference type="AlphaFoldDB" id="K3WW62"/>
<evidence type="ECO:0000259" key="2">
    <source>
        <dbReference type="Pfam" id="PF07885"/>
    </source>
</evidence>
<evidence type="ECO:0000256" key="1">
    <source>
        <dbReference type="SAM" id="Phobius"/>
    </source>
</evidence>
<feature type="transmembrane region" description="Helical" evidence="1">
    <location>
        <begin position="116"/>
        <end position="139"/>
    </location>
</feature>
<organism evidence="3 4">
    <name type="scientific">Globisporangium ultimum (strain ATCC 200006 / CBS 805.95 / DAOM BR144)</name>
    <name type="common">Pythium ultimum</name>
    <dbReference type="NCBI Taxonomy" id="431595"/>
    <lineage>
        <taxon>Eukaryota</taxon>
        <taxon>Sar</taxon>
        <taxon>Stramenopiles</taxon>
        <taxon>Oomycota</taxon>
        <taxon>Peronosporomycetes</taxon>
        <taxon>Pythiales</taxon>
        <taxon>Pythiaceae</taxon>
        <taxon>Globisporangium</taxon>
    </lineage>
</organism>
<keyword evidence="1" id="KW-0812">Transmembrane</keyword>
<keyword evidence="1" id="KW-0472">Membrane</keyword>
<dbReference type="InParanoid" id="K3WW62"/>
<accession>K3WW62</accession>
<dbReference type="InterPro" id="IPR015449">
    <property type="entry name" value="K_chnl_Ca-activ_SK"/>
</dbReference>
<feature type="domain" description="Potassium channel" evidence="2">
    <location>
        <begin position="196"/>
        <end position="268"/>
    </location>
</feature>
<dbReference type="SUPFAM" id="SSF81324">
    <property type="entry name" value="Voltage-gated potassium channels"/>
    <property type="match status" value="1"/>
</dbReference>
<evidence type="ECO:0000313" key="4">
    <source>
        <dbReference type="Proteomes" id="UP000019132"/>
    </source>
</evidence>
<sequence>MLHHNASAAATGRARVYENQLRERSQANDSLWRASVETLQSLDRVHKLGRTRYALENAMLAFAVIAILCVVVESELIWTDIQRDDWLLSAEELSNSSARVAQQPPMFSTAFQALKCVLSASTLALVVALVLRYHVLVFLRIYLLGRFLRNWLGFDSSSYTVQLIGAFHRVDVLSIWFTIKYAFQKFPFLSTTLALLVDWILTSAALNFVERGTNDRLTNINEAVWLTIVTMTSVGYGEVAPRTLGGKLTIVFGAIVGGTIFTCLLRVVLIDALLVTPQEKIVLDVVYFHEFIRKQKEAAAFLIQQTWKYHRDQQNQDSKYKHRVYGAAEAFRLLRFTQPSSSFASLNSSSAVVASSSLTNATSKQLEHLQGQMKLRRAQSMHTLHVTTQLFRNIAETSSE</sequence>
<reference evidence="4" key="1">
    <citation type="journal article" date="2010" name="Genome Biol.">
        <title>Genome sequence of the necrotrophic plant pathogen Pythium ultimum reveals original pathogenicity mechanisms and effector repertoire.</title>
        <authorList>
            <person name="Levesque C.A."/>
            <person name="Brouwer H."/>
            <person name="Cano L."/>
            <person name="Hamilton J.P."/>
            <person name="Holt C."/>
            <person name="Huitema E."/>
            <person name="Raffaele S."/>
            <person name="Robideau G.P."/>
            <person name="Thines M."/>
            <person name="Win J."/>
            <person name="Zerillo M.M."/>
            <person name="Beakes G.W."/>
            <person name="Boore J.L."/>
            <person name="Busam D."/>
            <person name="Dumas B."/>
            <person name="Ferriera S."/>
            <person name="Fuerstenberg S.I."/>
            <person name="Gachon C.M."/>
            <person name="Gaulin E."/>
            <person name="Govers F."/>
            <person name="Grenville-Briggs L."/>
            <person name="Horner N."/>
            <person name="Hostetler J."/>
            <person name="Jiang R.H."/>
            <person name="Johnson J."/>
            <person name="Krajaejun T."/>
            <person name="Lin H."/>
            <person name="Meijer H.J."/>
            <person name="Moore B."/>
            <person name="Morris P."/>
            <person name="Phuntmart V."/>
            <person name="Puiu D."/>
            <person name="Shetty J."/>
            <person name="Stajich J.E."/>
            <person name="Tripathy S."/>
            <person name="Wawra S."/>
            <person name="van West P."/>
            <person name="Whitty B.R."/>
            <person name="Coutinho P.M."/>
            <person name="Henrissat B."/>
            <person name="Martin F."/>
            <person name="Thomas P.D."/>
            <person name="Tyler B.M."/>
            <person name="De Vries R.P."/>
            <person name="Kamoun S."/>
            <person name="Yandell M."/>
            <person name="Tisserat N."/>
            <person name="Buell C.R."/>
        </authorList>
    </citation>
    <scope>NUCLEOTIDE SEQUENCE</scope>
    <source>
        <strain evidence="4">DAOM:BR144</strain>
    </source>
</reference>
<feature type="transmembrane region" description="Helical" evidence="1">
    <location>
        <begin position="186"/>
        <end position="209"/>
    </location>
</feature>
<dbReference type="Pfam" id="PF07885">
    <property type="entry name" value="Ion_trans_2"/>
    <property type="match status" value="1"/>
</dbReference>
<dbReference type="Gene3D" id="1.10.287.70">
    <property type="match status" value="1"/>
</dbReference>
<reference evidence="4" key="2">
    <citation type="submission" date="2010-04" db="EMBL/GenBank/DDBJ databases">
        <authorList>
            <person name="Buell R."/>
            <person name="Hamilton J."/>
            <person name="Hostetler J."/>
        </authorList>
    </citation>
    <scope>NUCLEOTIDE SEQUENCE [LARGE SCALE GENOMIC DNA]</scope>
    <source>
        <strain evidence="4">DAOM:BR144</strain>
    </source>
</reference>
<keyword evidence="1" id="KW-1133">Transmembrane helix</keyword>
<evidence type="ECO:0000313" key="3">
    <source>
        <dbReference type="EnsemblProtists" id="PYU1_T009210"/>
    </source>
</evidence>